<dbReference type="AlphaFoldDB" id="A0A1B6K2I6"/>
<feature type="compositionally biased region" description="Basic and acidic residues" evidence="1">
    <location>
        <begin position="11"/>
        <end position="27"/>
    </location>
</feature>
<accession>A0A1B6K2I6</accession>
<dbReference type="InterPro" id="IPR031492">
    <property type="entry name" value="DUF5101"/>
</dbReference>
<reference evidence="2" key="1">
    <citation type="submission" date="2015-11" db="EMBL/GenBank/DDBJ databases">
        <title>De novo transcriptome assembly of four potential Pierce s Disease insect vectors from Arizona vineyards.</title>
        <authorList>
            <person name="Tassone E.E."/>
        </authorList>
    </citation>
    <scope>NUCLEOTIDE SEQUENCE</scope>
</reference>
<feature type="region of interest" description="Disordered" evidence="1">
    <location>
        <begin position="1"/>
        <end position="27"/>
    </location>
</feature>
<gene>
    <name evidence="2" type="ORF">g.2805</name>
</gene>
<evidence type="ECO:0000313" key="2">
    <source>
        <dbReference type="EMBL" id="JAT05656.1"/>
    </source>
</evidence>
<protein>
    <submittedName>
        <fullName evidence="2">Uncharacterized protein</fullName>
    </submittedName>
</protein>
<name>A0A1B6K2I6_9HEMI</name>
<feature type="non-terminal residue" evidence="2">
    <location>
        <position position="1"/>
    </location>
</feature>
<sequence>LGNHPFMQNALRDKTNKKTETPMRKRGLMSEKERVVTYLKDVTNKTHDHNLKYDLTKCIEILEGKENQETIELKDALEEVLLEKEVLLREKCELAVELDLLRSRSDEGKE</sequence>
<dbReference type="EMBL" id="GECU01002051">
    <property type="protein sequence ID" value="JAT05656.1"/>
    <property type="molecule type" value="Transcribed_RNA"/>
</dbReference>
<organism evidence="2">
    <name type="scientific">Homalodisca liturata</name>
    <dbReference type="NCBI Taxonomy" id="320908"/>
    <lineage>
        <taxon>Eukaryota</taxon>
        <taxon>Metazoa</taxon>
        <taxon>Ecdysozoa</taxon>
        <taxon>Arthropoda</taxon>
        <taxon>Hexapoda</taxon>
        <taxon>Insecta</taxon>
        <taxon>Pterygota</taxon>
        <taxon>Neoptera</taxon>
        <taxon>Paraneoptera</taxon>
        <taxon>Hemiptera</taxon>
        <taxon>Auchenorrhyncha</taxon>
        <taxon>Membracoidea</taxon>
        <taxon>Cicadellidae</taxon>
        <taxon>Cicadellinae</taxon>
        <taxon>Proconiini</taxon>
        <taxon>Homalodisca</taxon>
    </lineage>
</organism>
<proteinExistence type="predicted"/>
<dbReference type="Pfam" id="PF17031">
    <property type="entry name" value="DUF5101"/>
    <property type="match status" value="1"/>
</dbReference>
<evidence type="ECO:0000256" key="1">
    <source>
        <dbReference type="SAM" id="MobiDB-lite"/>
    </source>
</evidence>